<evidence type="ECO:0000313" key="3">
    <source>
        <dbReference type="Proteomes" id="UP000332933"/>
    </source>
</evidence>
<evidence type="ECO:0000313" key="2">
    <source>
        <dbReference type="EMBL" id="VFT78888.1"/>
    </source>
</evidence>
<evidence type="ECO:0000313" key="1">
    <source>
        <dbReference type="EMBL" id="KAF0718461.1"/>
    </source>
</evidence>
<dbReference type="AlphaFoldDB" id="A0A485KAX9"/>
<dbReference type="EMBL" id="CAADRA010000147">
    <property type="protein sequence ID" value="VFT78888.1"/>
    <property type="molecule type" value="Genomic_DNA"/>
</dbReference>
<gene>
    <name evidence="2" type="primary">Aste57867_1677</name>
    <name evidence="1" type="ORF">As57867_001675</name>
    <name evidence="2" type="ORF">ASTE57867_1677</name>
</gene>
<dbReference type="EMBL" id="VJMH01000147">
    <property type="protein sequence ID" value="KAF0718461.1"/>
    <property type="molecule type" value="Genomic_DNA"/>
</dbReference>
<sequence>MHTASVYTCVRQHTYVYREWTATTEAVSGDHTTMVKALCHDNAALDGSYVHHPNVNRIVNNTFQAAARDDMRALVVTERRLTNLQQWLATTTAIGFGALCVWQVEVEANYDDDDEIVELRFRLAYDGEPNALVCHVTPVVATTTTCMATAATPKAR</sequence>
<reference evidence="1" key="2">
    <citation type="submission" date="2019-06" db="EMBL/GenBank/DDBJ databases">
        <title>Genomics analysis of Aphanomyces spp. identifies a new class of oomycete effector associated with host adaptation.</title>
        <authorList>
            <person name="Gaulin E."/>
        </authorList>
    </citation>
    <scope>NUCLEOTIDE SEQUENCE</scope>
    <source>
        <strain evidence="1">CBS 578.67</strain>
    </source>
</reference>
<accession>A0A485KAX9</accession>
<reference evidence="2 3" key="1">
    <citation type="submission" date="2019-03" db="EMBL/GenBank/DDBJ databases">
        <authorList>
            <person name="Gaulin E."/>
            <person name="Dumas B."/>
        </authorList>
    </citation>
    <scope>NUCLEOTIDE SEQUENCE [LARGE SCALE GENOMIC DNA]</scope>
    <source>
        <strain evidence="2">CBS 568.67</strain>
    </source>
</reference>
<name>A0A485KAX9_9STRA</name>
<dbReference type="Proteomes" id="UP000332933">
    <property type="component" value="Unassembled WGS sequence"/>
</dbReference>
<organism evidence="2 3">
    <name type="scientific">Aphanomyces stellatus</name>
    <dbReference type="NCBI Taxonomy" id="120398"/>
    <lineage>
        <taxon>Eukaryota</taxon>
        <taxon>Sar</taxon>
        <taxon>Stramenopiles</taxon>
        <taxon>Oomycota</taxon>
        <taxon>Saprolegniomycetes</taxon>
        <taxon>Saprolegniales</taxon>
        <taxon>Verrucalvaceae</taxon>
        <taxon>Aphanomyces</taxon>
    </lineage>
</organism>
<proteinExistence type="predicted"/>
<keyword evidence="3" id="KW-1185">Reference proteome</keyword>
<protein>
    <submittedName>
        <fullName evidence="2">Aste57867_1677 protein</fullName>
    </submittedName>
</protein>